<dbReference type="SUPFAM" id="SSF51726">
    <property type="entry name" value="UROD/MetE-like"/>
    <property type="match status" value="1"/>
</dbReference>
<evidence type="ECO:0008006" key="3">
    <source>
        <dbReference type="Google" id="ProtNLM"/>
    </source>
</evidence>
<sequence length="351" mass="37579">MKQMNRTGYLGLGPLAGTSMAAAGDMVISEFGDRLHLPQLPQRGLGSDAVGYTAALLESLSVDRGARGWQLKARPQRWSWFLRDLRARDADVLEEAWQYPGGVIKVQVMGPVSLASQIELAGGHRVLSDRSALFDLADALAVGLVNFRADIARRFSASTVLQLDEPYLAHCVRGAIPGATDYHQIPPLASDDAAALLARCAGGAVDYLNVSDSDHGPLRHVIAQVVREHRDQATEGAAAGGVREIIVDQRCVTGTAKLDQLAELLESGMRVGLACVPADMVWDDRGENPRRQAISVARLLDTLGIDRVTGVGALDICPQPGLPGDNTLDCARTYRLTAEIARMLADDSGDL</sequence>
<dbReference type="EMBL" id="JASNVK010000005">
    <property type="protein sequence ID" value="MDK4300394.1"/>
    <property type="molecule type" value="Genomic_DNA"/>
</dbReference>
<organism evidence="1 2">
    <name type="scientific">Corynebacterium propinquum</name>
    <dbReference type="NCBI Taxonomy" id="43769"/>
    <lineage>
        <taxon>Bacteria</taxon>
        <taxon>Bacillati</taxon>
        <taxon>Actinomycetota</taxon>
        <taxon>Actinomycetes</taxon>
        <taxon>Mycobacteriales</taxon>
        <taxon>Corynebacteriaceae</taxon>
        <taxon>Corynebacterium</taxon>
    </lineage>
</organism>
<keyword evidence="2" id="KW-1185">Reference proteome</keyword>
<dbReference type="Gene3D" id="3.20.20.210">
    <property type="match status" value="1"/>
</dbReference>
<gene>
    <name evidence="1" type="ORF">QPX45_03870</name>
</gene>
<dbReference type="Proteomes" id="UP001243856">
    <property type="component" value="Unassembled WGS sequence"/>
</dbReference>
<proteinExistence type="predicted"/>
<reference evidence="1 2" key="1">
    <citation type="submission" date="2023-05" db="EMBL/GenBank/DDBJ databases">
        <title>Metabolic capabilities are highly conserved among human nasal-associated Corynebacterium species in pangenomic analyses.</title>
        <authorList>
            <person name="Tran T.H."/>
            <person name="Roberts A.Q."/>
            <person name="Escapa I.F."/>
            <person name="Gao W."/>
            <person name="Conlan S."/>
            <person name="Kong H."/>
            <person name="Segre J.A."/>
            <person name="Kelly M.S."/>
            <person name="Lemon K.P."/>
        </authorList>
    </citation>
    <scope>NUCLEOTIDE SEQUENCE [LARGE SCALE GENOMIC DNA]</scope>
    <source>
        <strain evidence="1 2">KPL2811</strain>
    </source>
</reference>
<accession>A0ABT7G0Z3</accession>
<evidence type="ECO:0000313" key="2">
    <source>
        <dbReference type="Proteomes" id="UP001243856"/>
    </source>
</evidence>
<name>A0ABT7G0Z3_9CORY</name>
<comment type="caution">
    <text evidence="1">The sequence shown here is derived from an EMBL/GenBank/DDBJ whole genome shotgun (WGS) entry which is preliminary data.</text>
</comment>
<dbReference type="RefSeq" id="WP_049168396.1">
    <property type="nucleotide sequence ID" value="NZ_CP091865.1"/>
</dbReference>
<dbReference type="InterPro" id="IPR038071">
    <property type="entry name" value="UROD/MetE-like_sf"/>
</dbReference>
<protein>
    <recommendedName>
        <fullName evidence="3">Methionine synthase</fullName>
    </recommendedName>
</protein>
<evidence type="ECO:0000313" key="1">
    <source>
        <dbReference type="EMBL" id="MDK4300394.1"/>
    </source>
</evidence>